<evidence type="ECO:0000313" key="1">
    <source>
        <dbReference type="EMBL" id="KDR75594.1"/>
    </source>
</evidence>
<evidence type="ECO:0000313" key="2">
    <source>
        <dbReference type="Proteomes" id="UP000027222"/>
    </source>
</evidence>
<name>A0A067T6Q5_GALM3</name>
<dbReference type="Proteomes" id="UP000027222">
    <property type="component" value="Unassembled WGS sequence"/>
</dbReference>
<dbReference type="EMBL" id="KL142380">
    <property type="protein sequence ID" value="KDR75594.1"/>
    <property type="molecule type" value="Genomic_DNA"/>
</dbReference>
<protein>
    <submittedName>
        <fullName evidence="1">Uncharacterized protein</fullName>
    </submittedName>
</protein>
<reference evidence="2" key="1">
    <citation type="journal article" date="2014" name="Proc. Natl. Acad. Sci. U.S.A.">
        <title>Extensive sampling of basidiomycete genomes demonstrates inadequacy of the white-rot/brown-rot paradigm for wood decay fungi.</title>
        <authorList>
            <person name="Riley R."/>
            <person name="Salamov A.A."/>
            <person name="Brown D.W."/>
            <person name="Nagy L.G."/>
            <person name="Floudas D."/>
            <person name="Held B.W."/>
            <person name="Levasseur A."/>
            <person name="Lombard V."/>
            <person name="Morin E."/>
            <person name="Otillar R."/>
            <person name="Lindquist E.A."/>
            <person name="Sun H."/>
            <person name="LaButti K.M."/>
            <person name="Schmutz J."/>
            <person name="Jabbour D."/>
            <person name="Luo H."/>
            <person name="Baker S.E."/>
            <person name="Pisabarro A.G."/>
            <person name="Walton J.D."/>
            <person name="Blanchette R.A."/>
            <person name="Henrissat B."/>
            <person name="Martin F."/>
            <person name="Cullen D."/>
            <person name="Hibbett D.S."/>
            <person name="Grigoriev I.V."/>
        </authorList>
    </citation>
    <scope>NUCLEOTIDE SEQUENCE [LARGE SCALE GENOMIC DNA]</scope>
    <source>
        <strain evidence="2">CBS 339.88</strain>
    </source>
</reference>
<dbReference type="HOGENOM" id="CLU_1825416_0_0_1"/>
<organism evidence="1 2">
    <name type="scientific">Galerina marginata (strain CBS 339.88)</name>
    <dbReference type="NCBI Taxonomy" id="685588"/>
    <lineage>
        <taxon>Eukaryota</taxon>
        <taxon>Fungi</taxon>
        <taxon>Dikarya</taxon>
        <taxon>Basidiomycota</taxon>
        <taxon>Agaricomycotina</taxon>
        <taxon>Agaricomycetes</taxon>
        <taxon>Agaricomycetidae</taxon>
        <taxon>Agaricales</taxon>
        <taxon>Agaricineae</taxon>
        <taxon>Strophariaceae</taxon>
        <taxon>Galerina</taxon>
    </lineage>
</organism>
<keyword evidence="2" id="KW-1185">Reference proteome</keyword>
<dbReference type="AlphaFoldDB" id="A0A067T6Q5"/>
<gene>
    <name evidence="1" type="ORF">GALMADRAFT_268155</name>
</gene>
<proteinExistence type="predicted"/>
<accession>A0A067T6Q5</accession>
<sequence length="141" mass="15909">MEKSSRNISNRKVSLPAPSYPCMTGHLDVCFLVRRGRLNGRPRWYSQTNPAPEMSVNKGGLQPLTHRLLWCQNVSISPTKMEDEENLSTPVMSLYFDNGPQWADCILLFMVIGLLRWMQKIMLASKLPTVEAARPSFGIAA</sequence>